<dbReference type="CDD" id="cd06503">
    <property type="entry name" value="ATP-synt_Fo_b"/>
    <property type="match status" value="1"/>
</dbReference>
<feature type="coiled-coil region" evidence="10">
    <location>
        <begin position="557"/>
        <end position="664"/>
    </location>
</feature>
<keyword evidence="6 9" id="KW-0067">ATP-binding</keyword>
<dbReference type="InterPro" id="IPR045076">
    <property type="entry name" value="MutS"/>
</dbReference>
<dbReference type="SMART" id="SM00463">
    <property type="entry name" value="SMR"/>
    <property type="match status" value="1"/>
</dbReference>
<feature type="binding site" evidence="9">
    <location>
        <begin position="380"/>
        <end position="387"/>
    </location>
    <ligand>
        <name>ATP</name>
        <dbReference type="ChEBI" id="CHEBI:30616"/>
    </ligand>
</feature>
<dbReference type="AlphaFoldDB" id="A0A9W6FYZ7"/>
<keyword evidence="2 9" id="KW-0699">rRNA-binding</keyword>
<dbReference type="GO" id="GO:0006298">
    <property type="term" value="P:mismatch repair"/>
    <property type="evidence" value="ECO:0007669"/>
    <property type="project" value="InterPro"/>
</dbReference>
<keyword evidence="5 9" id="KW-0378">Hydrolase</keyword>
<dbReference type="SMART" id="SM00534">
    <property type="entry name" value="MUTSac"/>
    <property type="match status" value="1"/>
</dbReference>
<dbReference type="InterPro" id="IPR000432">
    <property type="entry name" value="DNA_mismatch_repair_MutS_C"/>
</dbReference>
<dbReference type="InterPro" id="IPR027417">
    <property type="entry name" value="P-loop_NTPase"/>
</dbReference>
<evidence type="ECO:0000259" key="12">
    <source>
        <dbReference type="PROSITE" id="PS50828"/>
    </source>
</evidence>
<dbReference type="Proteomes" id="UP001144352">
    <property type="component" value="Unassembled WGS sequence"/>
</dbReference>
<dbReference type="Pfam" id="PF01713">
    <property type="entry name" value="Smr"/>
    <property type="match status" value="1"/>
</dbReference>
<accession>A0A9W6FYZ7</accession>
<sequence>MIRHETLRTLEFDKILAAITGYGHSTATREEIAHIRPLDDRAAITRRFGQVDEIRRMTHLGITIPLSSFEDITPLLDAVRPEGAVLDPTELVILFPVLRTMTAIAKQFAYRSDIPLLKELAGHVTGFPDILDELEVSLDSEGEILDSASPLLFDLRKKKRTLTERIRRRLAEIVRETGVTTFLQDDFITQRGGRWVIPVRMDSKGMVPGVVHDVSNSGETAFMEPLEIIGLANELENLVAEEKAEMIRIVRAICRMLRREADPLADQFRTLVHLDLLNAVASFADSLSADTPEINDARFIRVNEGRHPLLALMARERGAGRVVPLDLALGDNDLTDSHFFADQGGEAEATQAYQKVRRGADNEANAGMRKKADQVMVITGPNAGGKTISLKTTGLLHLMALAGIAVPAASTSSFPLISDLLVDIGDEQSIEQSLSTFSAHVSNIAGILERADDRTVVLLDELGTGTEPVQGAAISCAVLADLQEKGARIIATTHLTDIIGFVHKREGMVNASMEFDRATLTPLYRLKKGEPGQSHALEIARRYGLPDRVVEFATGMLSRMETEFHELLAELKDQRRRHEEALAEAERLRRDAEEKARIARERLAEAEAKRREAMEKGFQEAKEIVRGARREVNAIIEEARKEKSREARKKIDEAEARVEEKLQEFHPEERLPLESVNEGDAVHVKRLGHDVTVLAVDRKGETLKVRAGTFELVVEAADVSPAREKGGKKPKTKPAAKIAAPSRESTPHELNLIGLRVDDALGRLEPFLNHASLEGYGEVLIVHGKGTGALMRGVREYLDGHPLVREFRPGEPFEGGEGATVVLLR</sequence>
<protein>
    <recommendedName>
        <fullName evidence="9">Endonuclease MutS2</fullName>
        <ecNumber evidence="9">3.1.-.-</ecNumber>
    </recommendedName>
    <alternativeName>
        <fullName evidence="9">Ribosome-associated protein quality control-upstream factor</fullName>
        <shortName evidence="9">RQC-upstream factor</shortName>
        <shortName evidence="9">RqcU</shortName>
        <ecNumber evidence="9">3.6.4.-</ecNumber>
    </alternativeName>
</protein>
<dbReference type="EMBL" id="BSDS01000001">
    <property type="protein sequence ID" value="GLI37466.1"/>
    <property type="molecule type" value="Genomic_DNA"/>
</dbReference>
<keyword evidence="1 9" id="KW-0540">Nuclease</keyword>
<gene>
    <name evidence="9 13" type="primary">mutS2</name>
    <name evidence="9" type="synonym">rqcU</name>
    <name evidence="13" type="ORF">GHYDROH2_09670</name>
</gene>
<comment type="subunit">
    <text evidence="9">Homodimer. Binds to stalled ribosomes, contacting rRNA.</text>
</comment>
<evidence type="ECO:0000256" key="1">
    <source>
        <dbReference type="ARBA" id="ARBA00022722"/>
    </source>
</evidence>
<dbReference type="GO" id="GO:0072344">
    <property type="term" value="P:rescue of stalled ribosome"/>
    <property type="evidence" value="ECO:0007669"/>
    <property type="project" value="UniProtKB-UniRule"/>
</dbReference>
<keyword evidence="10" id="KW-0175">Coiled coil</keyword>
<proteinExistence type="inferred from homology"/>
<feature type="domain" description="Smr" evidence="12">
    <location>
        <begin position="750"/>
        <end position="825"/>
    </location>
</feature>
<evidence type="ECO:0000256" key="8">
    <source>
        <dbReference type="ARBA" id="ARBA00023125"/>
    </source>
</evidence>
<feature type="region of interest" description="Disordered" evidence="11">
    <location>
        <begin position="721"/>
        <end position="744"/>
    </location>
</feature>
<name>A0A9W6FYZ7_9BACT</name>
<dbReference type="EC" id="3.1.-.-" evidence="9"/>
<dbReference type="GO" id="GO:0016887">
    <property type="term" value="F:ATP hydrolysis activity"/>
    <property type="evidence" value="ECO:0007669"/>
    <property type="project" value="InterPro"/>
</dbReference>
<dbReference type="NCBIfam" id="TIGR01069">
    <property type="entry name" value="mutS2"/>
    <property type="match status" value="1"/>
</dbReference>
<keyword evidence="8 9" id="KW-0238">DNA-binding</keyword>
<evidence type="ECO:0000256" key="3">
    <source>
        <dbReference type="ARBA" id="ARBA00022741"/>
    </source>
</evidence>
<organism evidence="13 14">
    <name type="scientific">Geobacter hydrogenophilus</name>
    <dbReference type="NCBI Taxonomy" id="40983"/>
    <lineage>
        <taxon>Bacteria</taxon>
        <taxon>Pseudomonadati</taxon>
        <taxon>Thermodesulfobacteriota</taxon>
        <taxon>Desulfuromonadia</taxon>
        <taxon>Geobacterales</taxon>
        <taxon>Geobacteraceae</taxon>
        <taxon>Geobacter</taxon>
    </lineage>
</organism>
<dbReference type="Gene3D" id="3.40.50.300">
    <property type="entry name" value="P-loop containing nucleotide triphosphate hydrolases"/>
    <property type="match status" value="1"/>
</dbReference>
<dbReference type="HAMAP" id="MF_00092">
    <property type="entry name" value="MutS2"/>
    <property type="match status" value="1"/>
</dbReference>
<dbReference type="Pfam" id="PF00488">
    <property type="entry name" value="MutS_V"/>
    <property type="match status" value="1"/>
</dbReference>
<dbReference type="EC" id="3.6.4.-" evidence="9"/>
<comment type="function">
    <text evidence="9">Acts as a ribosome collision sensor, splitting the ribosome into its 2 subunits. Detects stalled/collided 70S ribosomes which it binds and splits by an ATP-hydrolysis driven conformational change. Acts upstream of the ribosome quality control system (RQC), a ribosome-associated complex that mediates the extraction of incompletely synthesized nascent chains from stalled ribosomes and their subsequent degradation. Probably generates substrates for RQC.</text>
</comment>
<evidence type="ECO:0000256" key="11">
    <source>
        <dbReference type="SAM" id="MobiDB-lite"/>
    </source>
</evidence>
<reference evidence="13" key="1">
    <citation type="submission" date="2022-12" db="EMBL/GenBank/DDBJ databases">
        <title>Reference genome sequencing for broad-spectrum identification of bacterial and archaeal isolates by mass spectrometry.</title>
        <authorList>
            <person name="Sekiguchi Y."/>
            <person name="Tourlousse D.M."/>
        </authorList>
    </citation>
    <scope>NUCLEOTIDE SEQUENCE</scope>
    <source>
        <strain evidence="13">H2</strain>
    </source>
</reference>
<dbReference type="FunFam" id="3.30.1370.110:FF:000004">
    <property type="entry name" value="Endonuclease MutS2"/>
    <property type="match status" value="1"/>
</dbReference>
<dbReference type="InterPro" id="IPR005747">
    <property type="entry name" value="MutS2"/>
</dbReference>
<dbReference type="PIRSF" id="PIRSF005814">
    <property type="entry name" value="MutS_YshD"/>
    <property type="match status" value="1"/>
</dbReference>
<dbReference type="PANTHER" id="PTHR48466:SF2">
    <property type="entry name" value="OS10G0509000 PROTEIN"/>
    <property type="match status" value="1"/>
</dbReference>
<dbReference type="GO" id="GO:0043023">
    <property type="term" value="F:ribosomal large subunit binding"/>
    <property type="evidence" value="ECO:0007669"/>
    <property type="project" value="UniProtKB-UniRule"/>
</dbReference>
<evidence type="ECO:0000256" key="5">
    <source>
        <dbReference type="ARBA" id="ARBA00022801"/>
    </source>
</evidence>
<keyword evidence="3 9" id="KW-0547">Nucleotide-binding</keyword>
<comment type="similarity">
    <text evidence="9">Belongs to the DNA mismatch repair MutS family. MutS2 subfamily.</text>
</comment>
<dbReference type="SUPFAM" id="SSF48334">
    <property type="entry name" value="DNA repair protein MutS, domain III"/>
    <property type="match status" value="1"/>
</dbReference>
<dbReference type="PROSITE" id="PS50828">
    <property type="entry name" value="SMR"/>
    <property type="match status" value="1"/>
</dbReference>
<dbReference type="SUPFAM" id="SSF160443">
    <property type="entry name" value="SMR domain-like"/>
    <property type="match status" value="1"/>
</dbReference>
<dbReference type="GO" id="GO:0045910">
    <property type="term" value="P:negative regulation of DNA recombination"/>
    <property type="evidence" value="ECO:0007669"/>
    <property type="project" value="InterPro"/>
</dbReference>
<dbReference type="GO" id="GO:0005524">
    <property type="term" value="F:ATP binding"/>
    <property type="evidence" value="ECO:0007669"/>
    <property type="project" value="UniProtKB-UniRule"/>
</dbReference>
<evidence type="ECO:0000256" key="10">
    <source>
        <dbReference type="SAM" id="Coils"/>
    </source>
</evidence>
<evidence type="ECO:0000256" key="6">
    <source>
        <dbReference type="ARBA" id="ARBA00022840"/>
    </source>
</evidence>
<dbReference type="SMART" id="SM00533">
    <property type="entry name" value="MUTSd"/>
    <property type="match status" value="1"/>
</dbReference>
<dbReference type="InterPro" id="IPR036063">
    <property type="entry name" value="Smr_dom_sf"/>
</dbReference>
<comment type="caution">
    <text evidence="13">The sequence shown here is derived from an EMBL/GenBank/DDBJ whole genome shotgun (WGS) entry which is preliminary data.</text>
</comment>
<dbReference type="SUPFAM" id="SSF52540">
    <property type="entry name" value="P-loop containing nucleoside triphosphate hydrolases"/>
    <property type="match status" value="1"/>
</dbReference>
<dbReference type="RefSeq" id="WP_214186876.1">
    <property type="nucleotide sequence ID" value="NZ_BSDS01000001.1"/>
</dbReference>
<dbReference type="Gene3D" id="3.30.1370.110">
    <property type="match status" value="1"/>
</dbReference>
<dbReference type="PANTHER" id="PTHR48466">
    <property type="entry name" value="OS10G0509000 PROTEIN-RELATED"/>
    <property type="match status" value="1"/>
</dbReference>
<evidence type="ECO:0000256" key="2">
    <source>
        <dbReference type="ARBA" id="ARBA00022730"/>
    </source>
</evidence>
<evidence type="ECO:0000256" key="4">
    <source>
        <dbReference type="ARBA" id="ARBA00022759"/>
    </source>
</evidence>
<evidence type="ECO:0000256" key="9">
    <source>
        <dbReference type="HAMAP-Rule" id="MF_00092"/>
    </source>
</evidence>
<dbReference type="GO" id="GO:0030983">
    <property type="term" value="F:mismatched DNA binding"/>
    <property type="evidence" value="ECO:0007669"/>
    <property type="project" value="InterPro"/>
</dbReference>
<evidence type="ECO:0000313" key="14">
    <source>
        <dbReference type="Proteomes" id="UP001144352"/>
    </source>
</evidence>
<evidence type="ECO:0000313" key="13">
    <source>
        <dbReference type="EMBL" id="GLI37466.1"/>
    </source>
</evidence>
<dbReference type="InterPro" id="IPR002625">
    <property type="entry name" value="Smr_dom"/>
</dbReference>
<keyword evidence="4 9" id="KW-0255">Endonuclease</keyword>
<keyword evidence="7 9" id="KW-0694">RNA-binding</keyword>
<dbReference type="InterPro" id="IPR007696">
    <property type="entry name" value="DNA_mismatch_repair_MutS_core"/>
</dbReference>
<dbReference type="GO" id="GO:0019843">
    <property type="term" value="F:rRNA binding"/>
    <property type="evidence" value="ECO:0007669"/>
    <property type="project" value="UniProtKB-UniRule"/>
</dbReference>
<dbReference type="InterPro" id="IPR036187">
    <property type="entry name" value="DNA_mismatch_repair_MutS_sf"/>
</dbReference>
<dbReference type="GO" id="GO:0140664">
    <property type="term" value="F:ATP-dependent DNA damage sensor activity"/>
    <property type="evidence" value="ECO:0007669"/>
    <property type="project" value="InterPro"/>
</dbReference>
<evidence type="ECO:0000256" key="7">
    <source>
        <dbReference type="ARBA" id="ARBA00022884"/>
    </source>
</evidence>
<keyword evidence="14" id="KW-1185">Reference proteome</keyword>
<dbReference type="GO" id="GO:0004519">
    <property type="term" value="F:endonuclease activity"/>
    <property type="evidence" value="ECO:0007669"/>
    <property type="project" value="UniProtKB-UniRule"/>
</dbReference>
<comment type="function">
    <text evidence="9">Endonuclease that is involved in the suppression of homologous recombination and thus may have a key role in the control of bacterial genetic diversity.</text>
</comment>